<protein>
    <submittedName>
        <fullName evidence="2">Uncharacterized protein</fullName>
    </submittedName>
</protein>
<evidence type="ECO:0000256" key="1">
    <source>
        <dbReference type="SAM" id="Phobius"/>
    </source>
</evidence>
<feature type="transmembrane region" description="Helical" evidence="1">
    <location>
        <begin position="26"/>
        <end position="43"/>
    </location>
</feature>
<dbReference type="Proteomes" id="UP001163203">
    <property type="component" value="Chromosome"/>
</dbReference>
<keyword evidence="3" id="KW-1185">Reference proteome</keyword>
<keyword evidence="1" id="KW-0812">Transmembrane</keyword>
<feature type="transmembrane region" description="Helical" evidence="1">
    <location>
        <begin position="157"/>
        <end position="175"/>
    </location>
</feature>
<dbReference type="RefSeq" id="WP_268754586.1">
    <property type="nucleotide sequence ID" value="NZ_CP113836.1"/>
</dbReference>
<sequence>MGSRTGAVPAPRAGWFSPGRVSWREWTALAAGAVAVAALFLPWTNLAARNQIAEEALREVPAGEVARDAWATGFLAWAGPLLLVLTGLAVVLFGQSRRARVSGLPQLWLMAAAVAVVLMVLGWLAMDSVLWHSIDRVHGEDASVVLQEGGVGAYGGLGRYLGMLGGLASLAVAVLDVRASRRALAPSPSRRGR</sequence>
<feature type="transmembrane region" description="Helical" evidence="1">
    <location>
        <begin position="107"/>
        <end position="126"/>
    </location>
</feature>
<evidence type="ECO:0000313" key="2">
    <source>
        <dbReference type="EMBL" id="WAL64356.1"/>
    </source>
</evidence>
<keyword evidence="1" id="KW-1133">Transmembrane helix</keyword>
<accession>A0ABY7AWM8</accession>
<organism evidence="2 3">
    <name type="scientific">Amycolatopsis cynarae</name>
    <dbReference type="NCBI Taxonomy" id="2995223"/>
    <lineage>
        <taxon>Bacteria</taxon>
        <taxon>Bacillati</taxon>
        <taxon>Actinomycetota</taxon>
        <taxon>Actinomycetes</taxon>
        <taxon>Pseudonocardiales</taxon>
        <taxon>Pseudonocardiaceae</taxon>
        <taxon>Amycolatopsis</taxon>
    </lineage>
</organism>
<name>A0ABY7AWM8_9PSEU</name>
<reference evidence="2" key="1">
    <citation type="submission" date="2022-11" db="EMBL/GenBank/DDBJ databases">
        <authorList>
            <person name="Mo P."/>
        </authorList>
    </citation>
    <scope>NUCLEOTIDE SEQUENCE</scope>
    <source>
        <strain evidence="2">HUAS 11-8</strain>
    </source>
</reference>
<feature type="transmembrane region" description="Helical" evidence="1">
    <location>
        <begin position="74"/>
        <end position="95"/>
    </location>
</feature>
<gene>
    <name evidence="2" type="ORF">ORV05_25775</name>
</gene>
<keyword evidence="1" id="KW-0472">Membrane</keyword>
<dbReference type="EMBL" id="CP113836">
    <property type="protein sequence ID" value="WAL64356.1"/>
    <property type="molecule type" value="Genomic_DNA"/>
</dbReference>
<proteinExistence type="predicted"/>
<evidence type="ECO:0000313" key="3">
    <source>
        <dbReference type="Proteomes" id="UP001163203"/>
    </source>
</evidence>